<accession>A0A5B9DTH6</accession>
<dbReference type="Proteomes" id="UP000321062">
    <property type="component" value="Chromosome"/>
</dbReference>
<protein>
    <submittedName>
        <fullName evidence="1">DUF3052 domain-containing protein</fullName>
    </submittedName>
</protein>
<dbReference type="RefSeq" id="WP_147658001.1">
    <property type="nucleotide sequence ID" value="NZ_BMFM01000001.1"/>
</dbReference>
<gene>
    <name evidence="1" type="ORF">FNA67_20750</name>
</gene>
<keyword evidence="2" id="KW-1185">Reference proteome</keyword>
<dbReference type="OrthoDB" id="9800461at2"/>
<reference evidence="1 2" key="1">
    <citation type="journal article" date="2015" name="Int. J. Syst. Evol. Microbiol.">
        <title>Youhaiella tibetensis gen. nov., sp. nov., isolated from subsurface sediment.</title>
        <authorList>
            <person name="Wang Y.X."/>
            <person name="Huang F.Q."/>
            <person name="Nogi Y."/>
            <person name="Pang S.J."/>
            <person name="Wang P.K."/>
            <person name="Lv J."/>
        </authorList>
    </citation>
    <scope>NUCLEOTIDE SEQUENCE [LARGE SCALE GENOMIC DNA]</scope>
    <source>
        <strain evidence="2">fig4</strain>
    </source>
</reference>
<name>A0A5B9DTH6_9HYPH</name>
<dbReference type="EMBL" id="CP041690">
    <property type="protein sequence ID" value="QEE22443.1"/>
    <property type="molecule type" value="Genomic_DNA"/>
</dbReference>
<dbReference type="KEGG" id="yti:FNA67_20750"/>
<organism evidence="1 2">
    <name type="scientific">Paradevosia tibetensis</name>
    <dbReference type="NCBI Taxonomy" id="1447062"/>
    <lineage>
        <taxon>Bacteria</taxon>
        <taxon>Pseudomonadati</taxon>
        <taxon>Pseudomonadota</taxon>
        <taxon>Alphaproteobacteria</taxon>
        <taxon>Hyphomicrobiales</taxon>
        <taxon>Devosiaceae</taxon>
        <taxon>Paradevosia</taxon>
    </lineage>
</organism>
<evidence type="ECO:0000313" key="1">
    <source>
        <dbReference type="EMBL" id="QEE22443.1"/>
    </source>
</evidence>
<dbReference type="AlphaFoldDB" id="A0A5B9DTH6"/>
<sequence length="143" mass="15456">MSLAPAGYSGTPLAQKLGLKDGQRVLFLDLPAELAELAEARDFAETRRAGWDGLAGAEGFDFVHGFTASRAVLEDAAKPFLGAIRRDGMVWVSWPKKASKVPTDITEDVIREVLLPVGLVDVKVAAVDAVWSGLKLVIRKELR</sequence>
<proteinExistence type="predicted"/>
<evidence type="ECO:0000313" key="2">
    <source>
        <dbReference type="Proteomes" id="UP000321062"/>
    </source>
</evidence>